<reference evidence="1 2" key="1">
    <citation type="journal article" date="2015" name="Nature">
        <title>rRNA introns, odd ribosomes, and small enigmatic genomes across a large radiation of phyla.</title>
        <authorList>
            <person name="Brown C.T."/>
            <person name="Hug L.A."/>
            <person name="Thomas B.C."/>
            <person name="Sharon I."/>
            <person name="Castelle C.J."/>
            <person name="Singh A."/>
            <person name="Wilkins M.J."/>
            <person name="Williams K.H."/>
            <person name="Banfield J.F."/>
        </authorList>
    </citation>
    <scope>NUCLEOTIDE SEQUENCE [LARGE SCALE GENOMIC DNA]</scope>
</reference>
<dbReference type="AlphaFoldDB" id="A0A0G2AH72"/>
<organism evidence="1 2">
    <name type="scientific">Candidatus Uhrbacteria bacterium GW2011_GWA2_53_10</name>
    <dbReference type="NCBI Taxonomy" id="1618980"/>
    <lineage>
        <taxon>Bacteria</taxon>
        <taxon>Candidatus Uhriibacteriota</taxon>
    </lineage>
</organism>
<dbReference type="Proteomes" id="UP000034711">
    <property type="component" value="Unassembled WGS sequence"/>
</dbReference>
<evidence type="ECO:0000313" key="2">
    <source>
        <dbReference type="Proteomes" id="UP000034711"/>
    </source>
</evidence>
<gene>
    <name evidence="1" type="ORF">UY77_C0041G0008</name>
</gene>
<sequence>MAEAVMCFFQHLVALSELSIAVFPSESSLDAEAEFVRLLVEGIEAFVNAFL</sequence>
<comment type="caution">
    <text evidence="1">The sequence shown here is derived from an EMBL/GenBank/DDBJ whole genome shotgun (WGS) entry which is preliminary data.</text>
</comment>
<proteinExistence type="predicted"/>
<evidence type="ECO:0000313" key="1">
    <source>
        <dbReference type="EMBL" id="KKW31914.1"/>
    </source>
</evidence>
<protein>
    <submittedName>
        <fullName evidence="1">Uncharacterized protein</fullName>
    </submittedName>
</protein>
<name>A0A0G2AH72_9BACT</name>
<dbReference type="EMBL" id="LCRI01000041">
    <property type="protein sequence ID" value="KKW31914.1"/>
    <property type="molecule type" value="Genomic_DNA"/>
</dbReference>
<accession>A0A0G2AH72</accession>